<feature type="region of interest" description="Disordered" evidence="2">
    <location>
        <begin position="1006"/>
        <end position="1026"/>
    </location>
</feature>
<proteinExistence type="predicted"/>
<keyword evidence="4" id="KW-1185">Reference proteome</keyword>
<evidence type="ECO:0000313" key="3">
    <source>
        <dbReference type="EMBL" id="QKF93820.1"/>
    </source>
</evidence>
<organism evidence="3 4">
    <name type="scientific">Fadolivirus FV1/VV64</name>
    <dbReference type="NCBI Taxonomy" id="3070911"/>
    <lineage>
        <taxon>Viruses</taxon>
        <taxon>Varidnaviria</taxon>
        <taxon>Bamfordvirae</taxon>
        <taxon>Nucleocytoviricota</taxon>
        <taxon>Megaviricetes</taxon>
        <taxon>Imitervirales</taxon>
        <taxon>Mimiviridae</taxon>
        <taxon>Klosneuvirinae</taxon>
        <taxon>Fadolivirus</taxon>
        <taxon>Fadolivirus algeromassiliense</taxon>
    </lineage>
</organism>
<keyword evidence="1" id="KW-0175">Coiled coil</keyword>
<sequence length="1985" mass="235371">MDDPIKIIYKYKNNNRRVQYNMYVFIGDIPNNIYKILKKIQDKQLYESLILLTKEELTSISKYYGDKWYNKFFNTYHINSTIEQIRKNKKQQDELIKKIGQEWYDMHIKSYELMDKIILYNYEALIKDEILRKEQKRKKSKQKEDEKELDYTTIKKQSVNDIVEQSRQYTKEVSRLSTSSDSTYSSTSLSDTSSFNETLYGGGNDEIHRTTIDLLDTMAEIDYNSLHDDILINGQLLKQYNHIGGEREPSDYLPDKVMDKEISIDVDDDEEDELTIEEIEAIEQEDDDIEPVKKLKKVVDENKDEEEDFEEGLDSDFVLQDEELDIDDLEKIYQDTDIIPDSNINQTSTLIQQALKDDKIFKKLEHGLLDFDTSKDNVMYDESLRNVYYKHYVTNQYIFKDDTIKTVKSKICVSIKNNPKFESDAYIAPSRQYLWSEYFYNNKLERIMVGQKWIKRSDILNIDIEPNNNFRFYEELRGNLKLLRDNIRRYGSKIKWEDDDYNIIYDYEGYYNNNEIYMIDIYNELGKGYNPDQDTLRNLIDVYIRVYFRRIKPDDIKYIIDYINGDTKIESGKIKNIYDTINNDLLIENEIMKDVEFTKKNENYKYLFKDNYITQSVIHVNLRLAEGNKIDLFRIYDNFIVDYKYPFIQYQTIDGQIIFKYDEKVIPEFSKNKENVDVLSKWFENAPYGISFKVRITENNTDKFMAINLSDTGRIEYKTQWKEEDMATINDIKKTYDYVKDLINKLNKEKNKVKFEIPINEEFKYAFINTIQKFELPEKFVINHNDLSEFARYFYPYIALVIEPRKRQSKVKKVQEKGKFGTYLRYKRVSKYENSARIEQRILYFMRNYDYNEQTLANEISKQFNITLEKAVEEIDRVKNKNPNIKKSRKILKKLENIPKYKPPGIGIDIQGKQRDRYKIRISGARNKEQLDRIITFYSILIYLYVETYLFKKPERQILKDKLKKLNNIAKRRNKVDDIVNYDKEAKTVKQMAQLDKKRIGFKPEKGQHQWTRACQNSGNDKKRRPQQFISLDDLLRQGFKHNPTNGTYEKKTQIKGRGGKKKDIIIRAVGLDNIDEEGNNIGSIYYTCNPDENAEHMFVGFLSRTNNPYGQCMPCCFKKDPLTSKNKEKKDYYLKCIGKGESTEKQQAKSVGDKLYILQDTNKIQEGRIGFLPKYVDYFFNQMLNKTRKIKHHYLLSSETGYYFKYGSKQSDYPFLNAVASAIESNIEEIKSKIIDRLMKDKSDTLFTALNNGDIKTSFITREKYIEFIQNSLNIGFDSVNHIISIPQTLRQHGVNIVILKKETITIKKTLEKEKQRDDFVLVCQNPEEIGNIKDPNKETIILIKENKNYYPVVLVIKKDELSKQFDLIKTFKYDNNKDNILYHIYDFLERNCQISFVGKESIKLNAKTLYNNLIKLNNNDYLPQYQVIDNRNKCKYLITNNSTIIPIKPSGSIYNLQIIKNIENKLQSFNNTFNALDKLYEISKGEIKVKPVGIYYDSKSKDTVTVIGIMTELYELAPIKPETVTIDTINKMKLLMEYKQLFDKVDIEISKGKNNYITDDRIINVTDKKYENEAYELFRLHLSAFLNKEENENIKKKITKIIADESSNKIFKRDQIRVILFRLIDRNLQKLYEEIKKSENVQSGGKSNKIVYVLTKPIDRTGYEVNNNRELCNIHKDKENCSMNKHCYWSYDECHFALTRDLIITFVNRISEELVGNDHKAYEILRKEDYFVSDIADYNRYKEREGQKIIKSTNNTIGKVLIDLFGKENIPKIGKRRAMKTSITDLQEMNFQNPLQNMGDYYIQSIIDENMSLLRAYANGYTWVKQLYYDIESRNLGYYSNLQTDISNYFRSNIIDWITDKNNHNIILNDLKDYIETNKKNFINEFINKITKDIVVSTNGIVEMYVLNKVYNIPIIIYDKYNTIIYIIDNGVIYDKFKDEKAINSNKFTKYKDVNNLKNFINIRFVSMSMSRIPINIEVAYYK</sequence>
<name>A0A7D3QWV9_9VIRU</name>
<accession>A0A7D3QWV9</accession>
<evidence type="ECO:0000256" key="2">
    <source>
        <dbReference type="SAM" id="MobiDB-lite"/>
    </source>
</evidence>
<dbReference type="EMBL" id="MT418680">
    <property type="protein sequence ID" value="QKF93820.1"/>
    <property type="molecule type" value="Genomic_DNA"/>
</dbReference>
<evidence type="ECO:0000256" key="1">
    <source>
        <dbReference type="SAM" id="Coils"/>
    </source>
</evidence>
<feature type="compositionally biased region" description="Low complexity" evidence="2">
    <location>
        <begin position="175"/>
        <end position="194"/>
    </location>
</feature>
<reference evidence="3 4" key="1">
    <citation type="submission" date="2020-04" db="EMBL/GenBank/DDBJ databases">
        <title>Advantages and limits of metagenomic assembly and binning of a giant virus.</title>
        <authorList>
            <person name="Schulz F."/>
            <person name="Andreani J."/>
            <person name="Francis R."/>
            <person name="Boudjemaa H."/>
            <person name="Bou Khalil J.Y."/>
            <person name="Lee J."/>
            <person name="La Scola B."/>
            <person name="Woyke T."/>
        </authorList>
    </citation>
    <scope>NUCLEOTIDE SEQUENCE [LARGE SCALE GENOMIC DNA]</scope>
    <source>
        <strain evidence="3 4">FV1/VV64</strain>
    </source>
</reference>
<gene>
    <name evidence="3" type="ORF">Fadolivirus_1_362</name>
</gene>
<protein>
    <submittedName>
        <fullName evidence="3">Very early transcription factor VETF</fullName>
    </submittedName>
</protein>
<feature type="region of interest" description="Disordered" evidence="2">
    <location>
        <begin position="171"/>
        <end position="198"/>
    </location>
</feature>
<feature type="coiled-coil region" evidence="1">
    <location>
        <begin position="861"/>
        <end position="888"/>
    </location>
</feature>
<feature type="compositionally biased region" description="Polar residues" evidence="2">
    <location>
        <begin position="1009"/>
        <end position="1019"/>
    </location>
</feature>
<evidence type="ECO:0000313" key="4">
    <source>
        <dbReference type="Proteomes" id="UP001162001"/>
    </source>
</evidence>
<dbReference type="Proteomes" id="UP001162001">
    <property type="component" value="Segment"/>
</dbReference>